<keyword evidence="3" id="KW-1185">Reference proteome</keyword>
<protein>
    <submittedName>
        <fullName evidence="2">Uncharacterized protein</fullName>
    </submittedName>
</protein>
<feature type="transmembrane region" description="Helical" evidence="1">
    <location>
        <begin position="20"/>
        <end position="41"/>
    </location>
</feature>
<evidence type="ECO:0000313" key="3">
    <source>
        <dbReference type="Proteomes" id="UP000540128"/>
    </source>
</evidence>
<feature type="transmembrane region" description="Helical" evidence="1">
    <location>
        <begin position="116"/>
        <end position="136"/>
    </location>
</feature>
<comment type="caution">
    <text evidence="2">The sequence shown here is derived from an EMBL/GenBank/DDBJ whole genome shotgun (WGS) entry which is preliminary data.</text>
</comment>
<keyword evidence="1" id="KW-1133">Transmembrane helix</keyword>
<dbReference type="AlphaFoldDB" id="A0A7Y6KIN3"/>
<gene>
    <name evidence="2" type="ORF">G6W59_26105</name>
</gene>
<organism evidence="2 3">
    <name type="scientific">Streptomyces odorifer</name>
    <dbReference type="NCBI Taxonomy" id="53450"/>
    <lineage>
        <taxon>Bacteria</taxon>
        <taxon>Bacillati</taxon>
        <taxon>Actinomycetota</taxon>
        <taxon>Actinomycetes</taxon>
        <taxon>Kitasatosporales</taxon>
        <taxon>Streptomycetaceae</taxon>
        <taxon>Streptomyces</taxon>
        <taxon>Streptomyces albidoflavus group</taxon>
    </lineage>
</organism>
<feature type="transmembrane region" description="Helical" evidence="1">
    <location>
        <begin position="47"/>
        <end position="71"/>
    </location>
</feature>
<keyword evidence="1" id="KW-0812">Transmembrane</keyword>
<accession>A0A7Y6KIN3</accession>
<proteinExistence type="predicted"/>
<evidence type="ECO:0000313" key="2">
    <source>
        <dbReference type="EMBL" id="NUV31731.1"/>
    </source>
</evidence>
<evidence type="ECO:0000256" key="1">
    <source>
        <dbReference type="SAM" id="Phobius"/>
    </source>
</evidence>
<feature type="transmembrane region" description="Helical" evidence="1">
    <location>
        <begin position="148"/>
        <end position="166"/>
    </location>
</feature>
<keyword evidence="1" id="KW-0472">Membrane</keyword>
<feature type="transmembrane region" description="Helical" evidence="1">
    <location>
        <begin position="186"/>
        <end position="204"/>
    </location>
</feature>
<dbReference type="Proteomes" id="UP000540128">
    <property type="component" value="Unassembled WGS sequence"/>
</dbReference>
<dbReference type="EMBL" id="JAANNT010000031">
    <property type="protein sequence ID" value="NUV31731.1"/>
    <property type="molecule type" value="Genomic_DNA"/>
</dbReference>
<reference evidence="2 3" key="1">
    <citation type="submission" date="2020-03" db="EMBL/GenBank/DDBJ databases">
        <title>Complete genome sequence of sixteen Streptomyces strains facilitates identification of candidate genes involved in plant growth-promotion in grain legumes and cereals.</title>
        <authorList>
            <person name="Gopalakrishnan S."/>
            <person name="Thakur V."/>
            <person name="Saxena R."/>
            <person name="Vadlamudi S."/>
            <person name="Purohit S."/>
            <person name="Kumar V."/>
            <person name="Rathore A."/>
            <person name="Chitikineni A."/>
            <person name="Varshney R.K."/>
        </authorList>
    </citation>
    <scope>NUCLEOTIDE SEQUENCE [LARGE SCALE GENOMIC DNA]</scope>
    <source>
        <strain evidence="2 3">KAI-180</strain>
    </source>
</reference>
<name>A0A7Y6KIN3_9ACTN</name>
<feature type="transmembrane region" description="Helical" evidence="1">
    <location>
        <begin position="78"/>
        <end position="96"/>
    </location>
</feature>
<sequence length="225" mass="24364">MKSVHKRTGKTITHLLRTYLTPAIAALTTGALLGLIGPGAAEWNNSFGAALSLTFSSGWPWACYAFLVGFLCRSKIMAGSLSFAGLTTGVTIYYLFKYMNPYVPPGATNTIGEGFSSGVVLWGIYALALGLPMGLVGHLARNQGLVALPFRIVVPAIAFFETTLRLDVEAEGQDYVTLLTWNVTRYAAATTALGIFGHAAWSFWCRHRRGSTESDAYRTHHLHGE</sequence>